<sequence>MKFAKYWEKQDVNVDEKQFGQPIISVWGGSNTSSEDADHNAQKRVASLNAFMASDFTEKGDYEYWVGFVREELLEEVKAPDDTVLAVLTRNHYGALVLNTDVALFGDIDVTPPSFIERFLEKFGKTKKDKGYYLKKIEAYQAAHPDLSFRVYETHSGIRFIETSRVINSQDPIVTSLFKDLNVDPLYQHLCHRQACFRARLSPKPWRIGMARPASRFPRCNENEMTAFRLWLSGYEKASQGTTVVKHLASFGARRADATVQRVIELHDRHACLRSGTLA</sequence>
<evidence type="ECO:0000313" key="2">
    <source>
        <dbReference type="Proteomes" id="UP001170624"/>
    </source>
</evidence>
<comment type="caution">
    <text evidence="1">The sequence shown here is derived from an EMBL/GenBank/DDBJ whole genome shotgun (WGS) entry which is preliminary data.</text>
</comment>
<dbReference type="EMBL" id="JAUOPU010000003">
    <property type="protein sequence ID" value="MDO6541778.1"/>
    <property type="molecule type" value="Genomic_DNA"/>
</dbReference>
<dbReference type="AlphaFoldDB" id="A0AAW7XZP4"/>
<name>A0AAW7XZP4_9GAMM</name>
<accession>A0AAW7XZP4</accession>
<organism evidence="1 2">
    <name type="scientific">Photobacterium sanguinicancri</name>
    <dbReference type="NCBI Taxonomy" id="875932"/>
    <lineage>
        <taxon>Bacteria</taxon>
        <taxon>Pseudomonadati</taxon>
        <taxon>Pseudomonadota</taxon>
        <taxon>Gammaproteobacteria</taxon>
        <taxon>Vibrionales</taxon>
        <taxon>Vibrionaceae</taxon>
        <taxon>Photobacterium</taxon>
    </lineage>
</organism>
<protein>
    <submittedName>
        <fullName evidence="1">Uncharacterized protein</fullName>
    </submittedName>
</protein>
<evidence type="ECO:0000313" key="1">
    <source>
        <dbReference type="EMBL" id="MDO6541778.1"/>
    </source>
</evidence>
<proteinExistence type="predicted"/>
<reference evidence="1" key="1">
    <citation type="submission" date="2023-07" db="EMBL/GenBank/DDBJ databases">
        <title>Genome content predicts the carbon catabolic preferences of heterotrophic bacteria.</title>
        <authorList>
            <person name="Gralka M."/>
        </authorList>
    </citation>
    <scope>NUCLEOTIDE SEQUENCE</scope>
    <source>
        <strain evidence="1">G2M05</strain>
    </source>
</reference>
<gene>
    <name evidence="1" type="ORF">Q4568_04500</name>
</gene>
<dbReference type="RefSeq" id="WP_261859050.1">
    <property type="nucleotide sequence ID" value="NZ_AP024851.1"/>
</dbReference>
<dbReference type="Proteomes" id="UP001170624">
    <property type="component" value="Unassembled WGS sequence"/>
</dbReference>